<dbReference type="EMBL" id="WWBZ02000015">
    <property type="protein sequence ID" value="KAF4310454.1"/>
    <property type="molecule type" value="Genomic_DNA"/>
</dbReference>
<evidence type="ECO:0000313" key="2">
    <source>
        <dbReference type="EMBL" id="KAF4311859.1"/>
    </source>
</evidence>
<evidence type="ECO:0000313" key="1">
    <source>
        <dbReference type="EMBL" id="KAF4310454.1"/>
    </source>
</evidence>
<keyword evidence="3" id="KW-1185">Reference proteome</keyword>
<comment type="caution">
    <text evidence="1">The sequence shown here is derived from an EMBL/GenBank/DDBJ whole genome shotgun (WGS) entry which is preliminary data.</text>
</comment>
<sequence length="133" mass="14200">MTPPSQEPMPLVLHRMILGAQSCNSFLWRDAVVNDALPTLSAKLSSPQAPLLGLGSSCHVLQQPPSGSVPAVCRPVPTSPHDAVAKNGTEEEVYGKRLHDWSGNVVRSERVSALQAIDLSICVSNRVNALVRA</sequence>
<protein>
    <submittedName>
        <fullName evidence="1">Uncharacterized protein</fullName>
    </submittedName>
</protein>
<dbReference type="Proteomes" id="UP000572817">
    <property type="component" value="Unassembled WGS sequence"/>
</dbReference>
<accession>A0A8H4J0B0</accession>
<proteinExistence type="predicted"/>
<gene>
    <name evidence="2" type="ORF">GTA08_BOTSDO12662</name>
    <name evidence="1" type="ORF">GTA08_BOTSDO14001</name>
</gene>
<dbReference type="AlphaFoldDB" id="A0A8H4J0B0"/>
<name>A0A8H4J0B0_9PEZI</name>
<dbReference type="EMBL" id="WWBZ02000008">
    <property type="protein sequence ID" value="KAF4311859.1"/>
    <property type="molecule type" value="Genomic_DNA"/>
</dbReference>
<reference evidence="1 3" key="1">
    <citation type="submission" date="2020-04" db="EMBL/GenBank/DDBJ databases">
        <title>Genome Assembly and Annotation of Botryosphaeria dothidea sdau 11-99, a Latent Pathogen of Apple Fruit Ring Rot in China.</title>
        <authorList>
            <person name="Yu C."/>
            <person name="Diao Y."/>
            <person name="Lu Q."/>
            <person name="Zhao J."/>
            <person name="Cui S."/>
            <person name="Peng C."/>
            <person name="He B."/>
            <person name="Liu H."/>
        </authorList>
    </citation>
    <scope>NUCLEOTIDE SEQUENCE [LARGE SCALE GENOMIC DNA]</scope>
    <source>
        <strain evidence="3">sdau11-99</strain>
        <strain evidence="1">Sdau11-99</strain>
    </source>
</reference>
<organism evidence="1 3">
    <name type="scientific">Botryosphaeria dothidea</name>
    <dbReference type="NCBI Taxonomy" id="55169"/>
    <lineage>
        <taxon>Eukaryota</taxon>
        <taxon>Fungi</taxon>
        <taxon>Dikarya</taxon>
        <taxon>Ascomycota</taxon>
        <taxon>Pezizomycotina</taxon>
        <taxon>Dothideomycetes</taxon>
        <taxon>Dothideomycetes incertae sedis</taxon>
        <taxon>Botryosphaeriales</taxon>
        <taxon>Botryosphaeriaceae</taxon>
        <taxon>Botryosphaeria</taxon>
    </lineage>
</organism>
<evidence type="ECO:0000313" key="3">
    <source>
        <dbReference type="Proteomes" id="UP000572817"/>
    </source>
</evidence>